<evidence type="ECO:0000256" key="2">
    <source>
        <dbReference type="ARBA" id="ARBA00021549"/>
    </source>
</evidence>
<evidence type="ECO:0000256" key="1">
    <source>
        <dbReference type="ARBA" id="ARBA00004377"/>
    </source>
</evidence>
<evidence type="ECO:0000256" key="9">
    <source>
        <dbReference type="ARBA" id="ARBA00025772"/>
    </source>
</evidence>
<dbReference type="NCBIfam" id="TIGR01708">
    <property type="entry name" value="typeII_sec_gspH"/>
    <property type="match status" value="1"/>
</dbReference>
<keyword evidence="15" id="KW-1185">Reference proteome</keyword>
<protein>
    <recommendedName>
        <fullName evidence="2">Type II secretion system protein H</fullName>
    </recommendedName>
    <alternativeName>
        <fullName evidence="10">General secretion pathway protein H</fullName>
    </alternativeName>
</protein>
<dbReference type="SUPFAM" id="SSF54523">
    <property type="entry name" value="Pili subunits"/>
    <property type="match status" value="1"/>
</dbReference>
<dbReference type="Gene3D" id="3.55.40.10">
    <property type="entry name" value="minor pseudopilin epsh domain"/>
    <property type="match status" value="1"/>
</dbReference>
<dbReference type="NCBIfam" id="TIGR02532">
    <property type="entry name" value="IV_pilin_GFxxxE"/>
    <property type="match status" value="1"/>
</dbReference>
<evidence type="ECO:0000256" key="5">
    <source>
        <dbReference type="ARBA" id="ARBA00022519"/>
    </source>
</evidence>
<dbReference type="InterPro" id="IPR002416">
    <property type="entry name" value="T2SS_protein-GspH"/>
</dbReference>
<dbReference type="InterPro" id="IPR045584">
    <property type="entry name" value="Pilin-like"/>
</dbReference>
<dbReference type="RefSeq" id="WP_142903528.1">
    <property type="nucleotide sequence ID" value="NZ_ML660090.1"/>
</dbReference>
<evidence type="ECO:0000256" key="11">
    <source>
        <dbReference type="SAM" id="MobiDB-lite"/>
    </source>
</evidence>
<dbReference type="Pfam" id="PF07963">
    <property type="entry name" value="N_methyl"/>
    <property type="match status" value="1"/>
</dbReference>
<keyword evidence="4" id="KW-0488">Methylation</keyword>
<evidence type="ECO:0000256" key="12">
    <source>
        <dbReference type="SAM" id="Phobius"/>
    </source>
</evidence>
<keyword evidence="5" id="KW-0997">Cell inner membrane</keyword>
<feature type="domain" description="General secretion pathway GspH" evidence="13">
    <location>
        <begin position="44"/>
        <end position="190"/>
    </location>
</feature>
<name>A0A545TZ64_9GAMM</name>
<feature type="region of interest" description="Disordered" evidence="11">
    <location>
        <begin position="121"/>
        <end position="150"/>
    </location>
</feature>
<sequence>MSGKRAGGFTLIEILVVLVIIGFGVGMVSLAVGDNRSREMHDIAQRLTSQMHLALENATFSGEALGVKWTEPEGEQGWRYTWYAHREDKWEVAEEPLLEVQLPEYVDVLLEVDGQYVSDFTTPRSETDIGVPRPGLGNRRELPEPEPEGEEELIPDLVFFASGEATPFTLELSMRDDSDHNQHIEVDLLGRIVWEEGLRLAEAREELQPDED</sequence>
<feature type="transmembrane region" description="Helical" evidence="12">
    <location>
        <begin position="6"/>
        <end position="32"/>
    </location>
</feature>
<keyword evidence="3" id="KW-1003">Cell membrane</keyword>
<dbReference type="PROSITE" id="PS00409">
    <property type="entry name" value="PROKAR_NTER_METHYL"/>
    <property type="match status" value="1"/>
</dbReference>
<evidence type="ECO:0000256" key="10">
    <source>
        <dbReference type="ARBA" id="ARBA00030775"/>
    </source>
</evidence>
<reference evidence="14 15" key="1">
    <citation type="submission" date="2019-06" db="EMBL/GenBank/DDBJ databases">
        <title>Whole genome sequence for Cellvibrionaceae sp. R142.</title>
        <authorList>
            <person name="Wang G."/>
        </authorList>
    </citation>
    <scope>NUCLEOTIDE SEQUENCE [LARGE SCALE GENOMIC DNA]</scope>
    <source>
        <strain evidence="14 15">R142</strain>
    </source>
</reference>
<dbReference type="InterPro" id="IPR049875">
    <property type="entry name" value="TypeII_GspH"/>
</dbReference>
<comment type="caution">
    <text evidence="14">The sequence shown here is derived from an EMBL/GenBank/DDBJ whole genome shotgun (WGS) entry which is preliminary data.</text>
</comment>
<evidence type="ECO:0000256" key="8">
    <source>
        <dbReference type="ARBA" id="ARBA00023136"/>
    </source>
</evidence>
<accession>A0A545TZ64</accession>
<dbReference type="AlphaFoldDB" id="A0A545TZ64"/>
<dbReference type="Pfam" id="PF12019">
    <property type="entry name" value="GspH"/>
    <property type="match status" value="1"/>
</dbReference>
<keyword evidence="8 12" id="KW-0472">Membrane</keyword>
<dbReference type="Proteomes" id="UP000319732">
    <property type="component" value="Unassembled WGS sequence"/>
</dbReference>
<dbReference type="GO" id="GO:0015627">
    <property type="term" value="C:type II protein secretion system complex"/>
    <property type="evidence" value="ECO:0007669"/>
    <property type="project" value="InterPro"/>
</dbReference>
<evidence type="ECO:0000256" key="4">
    <source>
        <dbReference type="ARBA" id="ARBA00022481"/>
    </source>
</evidence>
<gene>
    <name evidence="14" type="primary">gspH</name>
    <name evidence="14" type="ORF">FKG94_07180</name>
</gene>
<evidence type="ECO:0000256" key="3">
    <source>
        <dbReference type="ARBA" id="ARBA00022475"/>
    </source>
</evidence>
<comment type="subcellular location">
    <subcellularLocation>
        <location evidence="1">Cell inner membrane</location>
        <topology evidence="1">Single-pass membrane protein</topology>
    </subcellularLocation>
</comment>
<evidence type="ECO:0000256" key="6">
    <source>
        <dbReference type="ARBA" id="ARBA00022692"/>
    </source>
</evidence>
<proteinExistence type="inferred from homology"/>
<dbReference type="PRINTS" id="PR00885">
    <property type="entry name" value="BCTERIALGSPH"/>
</dbReference>
<evidence type="ECO:0000256" key="7">
    <source>
        <dbReference type="ARBA" id="ARBA00022989"/>
    </source>
</evidence>
<dbReference type="EMBL" id="VHSG01000007">
    <property type="protein sequence ID" value="TQV82512.1"/>
    <property type="molecule type" value="Genomic_DNA"/>
</dbReference>
<keyword evidence="6 12" id="KW-0812">Transmembrane</keyword>
<dbReference type="InterPro" id="IPR022346">
    <property type="entry name" value="T2SS_GspH"/>
</dbReference>
<evidence type="ECO:0000259" key="13">
    <source>
        <dbReference type="Pfam" id="PF12019"/>
    </source>
</evidence>
<comment type="similarity">
    <text evidence="9">Belongs to the GSP H family.</text>
</comment>
<keyword evidence="7 12" id="KW-1133">Transmembrane helix</keyword>
<dbReference type="GO" id="GO:0005886">
    <property type="term" value="C:plasma membrane"/>
    <property type="evidence" value="ECO:0007669"/>
    <property type="project" value="UniProtKB-SubCell"/>
</dbReference>
<dbReference type="OrthoDB" id="5703416at2"/>
<dbReference type="GO" id="GO:0015628">
    <property type="term" value="P:protein secretion by the type II secretion system"/>
    <property type="evidence" value="ECO:0007669"/>
    <property type="project" value="InterPro"/>
</dbReference>
<organism evidence="14 15">
    <name type="scientific">Exilibacterium tricleocarpae</name>
    <dbReference type="NCBI Taxonomy" id="2591008"/>
    <lineage>
        <taxon>Bacteria</taxon>
        <taxon>Pseudomonadati</taxon>
        <taxon>Pseudomonadota</taxon>
        <taxon>Gammaproteobacteria</taxon>
        <taxon>Cellvibrionales</taxon>
        <taxon>Cellvibrionaceae</taxon>
        <taxon>Exilibacterium</taxon>
    </lineage>
</organism>
<dbReference type="InterPro" id="IPR012902">
    <property type="entry name" value="N_methyl_site"/>
</dbReference>
<evidence type="ECO:0000313" key="14">
    <source>
        <dbReference type="EMBL" id="TQV82512.1"/>
    </source>
</evidence>
<evidence type="ECO:0000313" key="15">
    <source>
        <dbReference type="Proteomes" id="UP000319732"/>
    </source>
</evidence>